<proteinExistence type="predicted"/>
<evidence type="ECO:0000259" key="1">
    <source>
        <dbReference type="SMART" id="SM00986"/>
    </source>
</evidence>
<protein>
    <recommendedName>
        <fullName evidence="1">Uracil-DNA glycosylase-like domain-containing protein</fullName>
    </recommendedName>
</protein>
<dbReference type="InterPro" id="IPR005122">
    <property type="entry name" value="Uracil-DNA_glycosylase-like"/>
</dbReference>
<dbReference type="SUPFAM" id="SSF52141">
    <property type="entry name" value="Uracil-DNA glycosylase-like"/>
    <property type="match status" value="1"/>
</dbReference>
<dbReference type="Gene3D" id="3.40.470.10">
    <property type="entry name" value="Uracil-DNA glycosylase-like domain"/>
    <property type="match status" value="1"/>
</dbReference>
<feature type="domain" description="Uracil-DNA glycosylase-like" evidence="1">
    <location>
        <begin position="45"/>
        <end position="200"/>
    </location>
</feature>
<dbReference type="SMART" id="SM00986">
    <property type="entry name" value="UDG"/>
    <property type="match status" value="1"/>
</dbReference>
<reference evidence="2 3" key="1">
    <citation type="submission" date="2010-12" db="EMBL/GenBank/DDBJ databases">
        <title>Whole genome sequence of Acidiphilium multivorum AIU301.</title>
        <authorList>
            <person name="Narita-Yamada S."/>
            <person name="Nakamura S."/>
            <person name="Ito N."/>
            <person name="Takarada H."/>
            <person name="Katano Y."/>
            <person name="Nakazawa H."/>
            <person name="Hosoyama A."/>
            <person name="Yamada R."/>
            <person name="Fujita N."/>
        </authorList>
    </citation>
    <scope>NUCLEOTIDE SEQUENCE [LARGE SCALE GENOMIC DNA]</scope>
    <source>
        <strain evidence="3">DSM 11245 / JCM 8867 / AIU301</strain>
    </source>
</reference>
<dbReference type="CDD" id="cd10033">
    <property type="entry name" value="UDG_like"/>
    <property type="match status" value="1"/>
</dbReference>
<accession>F0IX38</accession>
<dbReference type="Pfam" id="PF03167">
    <property type="entry name" value="UDG"/>
    <property type="match status" value="1"/>
</dbReference>
<dbReference type="InterPro" id="IPR036895">
    <property type="entry name" value="Uracil-DNA_glycosylase-like_sf"/>
</dbReference>
<sequence length="214" mass="22915">MTMIPDPVVAGGAGATAGETIDDVAAAARACTVCAASLPLGPRPVFRISATARVLIVGQAPGTKVHASGIPWNDPSGDRLRDWLGIDRATFYDESRIAIVPMGLCYPGRLARGGDAPPRPECGRLWQGRLRAAMPAIRLTLLVGSHAILYHLGKGAMEERVRGFAAYLPSRFPLPHPSWRTRAWAARRPWFETEVIPALRAAFAAALSEQGDTT</sequence>
<dbReference type="HOGENOM" id="CLU_075800_0_0_5"/>
<dbReference type="InterPro" id="IPR047124">
    <property type="entry name" value="HI_0220.2"/>
</dbReference>
<name>F0IX38_ACIMA</name>
<evidence type="ECO:0000313" key="3">
    <source>
        <dbReference type="Proteomes" id="UP000007100"/>
    </source>
</evidence>
<dbReference type="KEGG" id="amv:ACMV_11010"/>
<keyword evidence="3" id="KW-1185">Reference proteome</keyword>
<evidence type="ECO:0000313" key="2">
    <source>
        <dbReference type="EMBL" id="BAJ80448.1"/>
    </source>
</evidence>
<dbReference type="AlphaFoldDB" id="F0IX38"/>
<dbReference type="PANTHER" id="PTHR42160:SF1">
    <property type="entry name" value="URACIL-DNA GLYCOSYLASE SUPERFAMILY PROTEIN"/>
    <property type="match status" value="1"/>
</dbReference>
<dbReference type="SMART" id="SM00987">
    <property type="entry name" value="UreE_C"/>
    <property type="match status" value="1"/>
</dbReference>
<dbReference type="Proteomes" id="UP000007100">
    <property type="component" value="Chromosome"/>
</dbReference>
<gene>
    <name evidence="2" type="ordered locus">ACMV_11010</name>
</gene>
<dbReference type="EMBL" id="AP012035">
    <property type="protein sequence ID" value="BAJ80448.1"/>
    <property type="molecule type" value="Genomic_DNA"/>
</dbReference>
<organism evidence="2 3">
    <name type="scientific">Acidiphilium multivorum (strain DSM 11245 / JCM 8867 / NBRC 100883 / AIU 301)</name>
    <dbReference type="NCBI Taxonomy" id="926570"/>
    <lineage>
        <taxon>Bacteria</taxon>
        <taxon>Pseudomonadati</taxon>
        <taxon>Pseudomonadota</taxon>
        <taxon>Alphaproteobacteria</taxon>
        <taxon>Acetobacterales</taxon>
        <taxon>Acidocellaceae</taxon>
        <taxon>Acidiphilium</taxon>
    </lineage>
</organism>
<dbReference type="PANTHER" id="PTHR42160">
    <property type="entry name" value="URACIL-DNA GLYCOSYLASE SUPERFAMILY PROTEIN"/>
    <property type="match status" value="1"/>
</dbReference>